<reference evidence="1 2" key="1">
    <citation type="journal article" date="2005" name="Genome Res.">
        <title>Living with two extremes: conclusions from the genome sequence of Natronomonas pharaonis.</title>
        <authorList>
            <person name="Falb M."/>
            <person name="Pfeiffer F."/>
            <person name="Palm P."/>
            <person name="Rodewald K."/>
            <person name="Hickmann V."/>
            <person name="Tittor J."/>
            <person name="Oesterhelt D."/>
        </authorList>
    </citation>
    <scope>NUCLEOTIDE SEQUENCE [LARGE SCALE GENOMIC DNA]</scope>
    <source>
        <strain evidence="2">ATCC 35678 / DSM 2160 / CIP 103997 / JCM 8858 / NBRC 14720 / NCIMB 2260 / Gabara</strain>
    </source>
</reference>
<keyword evidence="2" id="KW-1185">Reference proteome</keyword>
<organism evidence="1 2">
    <name type="scientific">Natronomonas pharaonis (strain ATCC 35678 / DSM 2160 / CIP 103997 / JCM 8858 / NBRC 14720 / NCIMB 2260 / Gabara)</name>
    <name type="common">Halobacterium pharaonis</name>
    <dbReference type="NCBI Taxonomy" id="348780"/>
    <lineage>
        <taxon>Archaea</taxon>
        <taxon>Methanobacteriati</taxon>
        <taxon>Methanobacteriota</taxon>
        <taxon>Stenosarchaea group</taxon>
        <taxon>Halobacteria</taxon>
        <taxon>Halobacteriales</taxon>
        <taxon>Natronomonadaceae</taxon>
        <taxon>Natronomonas</taxon>
    </lineage>
</organism>
<dbReference type="InterPro" id="IPR055549">
    <property type="entry name" value="DUF7125"/>
</dbReference>
<dbReference type="SUPFAM" id="SSF52540">
    <property type="entry name" value="P-loop containing nucleoside triphosphate hydrolases"/>
    <property type="match status" value="1"/>
</dbReference>
<dbReference type="EnsemblBacteria" id="CAI48695">
    <property type="protein sequence ID" value="CAI48695"/>
    <property type="gene ID" value="NP_1208A"/>
</dbReference>
<dbReference type="GeneID" id="3701083"/>
<dbReference type="OrthoDB" id="49711at2157"/>
<dbReference type="RefSeq" id="WP_011322331.1">
    <property type="nucleotide sequence ID" value="NC_007426.1"/>
</dbReference>
<name>A0A1U7EUP7_NATPD</name>
<dbReference type="Proteomes" id="UP000002698">
    <property type="component" value="Chromosome"/>
</dbReference>
<dbReference type="AlphaFoldDB" id="A0A1U7EUP7"/>
<evidence type="ECO:0000313" key="1">
    <source>
        <dbReference type="EMBL" id="CAI48695.1"/>
    </source>
</evidence>
<dbReference type="KEGG" id="nph:NP_1208A"/>
<gene>
    <name evidence="1" type="ordered locus">NP_1208A</name>
</gene>
<dbReference type="InterPro" id="IPR027417">
    <property type="entry name" value="P-loop_NTPase"/>
</dbReference>
<dbReference type="EMBL" id="CR936257">
    <property type="protein sequence ID" value="CAI48695.1"/>
    <property type="molecule type" value="Genomic_DNA"/>
</dbReference>
<proteinExistence type="predicted"/>
<dbReference type="Gene3D" id="3.40.50.300">
    <property type="entry name" value="P-loop containing nucleotide triphosphate hydrolases"/>
    <property type="match status" value="1"/>
</dbReference>
<protein>
    <submittedName>
        <fullName evidence="1">Uncharacterized protein</fullName>
    </submittedName>
</protein>
<dbReference type="eggNOG" id="arCOG01175">
    <property type="taxonomic scope" value="Archaea"/>
</dbReference>
<dbReference type="Pfam" id="PF23442">
    <property type="entry name" value="DUF7125"/>
    <property type="match status" value="1"/>
</dbReference>
<sequence>MYPTGLPELDRHLGGGVPPGTLVALTAPPNTQSERLLERLAAANETRYVTTLRDAARVRDRLPEASVLSATPDDLLFDPETYLSIPSSGCLVVDSVTELERDTDTYREFLETAARETAESDGIVVLHAHEAEPNPPERWLTLARADMTVQLSLEVSSDAVTNRLAVTKHRGGAVPEKPMQVRLSEDT</sequence>
<evidence type="ECO:0000313" key="2">
    <source>
        <dbReference type="Proteomes" id="UP000002698"/>
    </source>
</evidence>
<dbReference type="STRING" id="348780.NP_1208A"/>
<dbReference type="HOGENOM" id="CLU_069300_1_0_2"/>
<accession>A0A1U7EUP7</accession>